<evidence type="ECO:0000313" key="5">
    <source>
        <dbReference type="Proteomes" id="UP000318349"/>
    </source>
</evidence>
<evidence type="ECO:0000256" key="1">
    <source>
        <dbReference type="SAM" id="Coils"/>
    </source>
</evidence>
<accession>A0A558EI61</accession>
<dbReference type="GO" id="GO:0043107">
    <property type="term" value="P:type IV pilus-dependent motility"/>
    <property type="evidence" value="ECO:0007669"/>
    <property type="project" value="TreeGrafter"/>
</dbReference>
<evidence type="ECO:0000256" key="2">
    <source>
        <dbReference type="SAM" id="Phobius"/>
    </source>
</evidence>
<dbReference type="PANTHER" id="PTHR40278">
    <property type="entry name" value="DNA UTILIZATION PROTEIN HOFN"/>
    <property type="match status" value="1"/>
</dbReference>
<dbReference type="Proteomes" id="UP000318349">
    <property type="component" value="Unassembled WGS sequence"/>
</dbReference>
<dbReference type="GO" id="GO:0043683">
    <property type="term" value="P:type IV pilus assembly"/>
    <property type="evidence" value="ECO:0007669"/>
    <property type="project" value="TreeGrafter"/>
</dbReference>
<dbReference type="OrthoDB" id="5296173at2"/>
<comment type="caution">
    <text evidence="3">The sequence shown here is derived from an EMBL/GenBank/DDBJ whole genome shotgun (WGS) entry which is preliminary data.</text>
</comment>
<keyword evidence="6" id="KW-1185">Reference proteome</keyword>
<keyword evidence="1" id="KW-0175">Coiled coil</keyword>
<gene>
    <name evidence="4" type="ORF">FHP89_05665</name>
    <name evidence="3" type="ORF">FHP91_07970</name>
</gene>
<proteinExistence type="predicted"/>
<feature type="coiled-coil region" evidence="1">
    <location>
        <begin position="47"/>
        <end position="91"/>
    </location>
</feature>
<keyword evidence="2" id="KW-0812">Transmembrane</keyword>
<dbReference type="InterPro" id="IPR007813">
    <property type="entry name" value="PilN"/>
</dbReference>
<evidence type="ECO:0000313" key="6">
    <source>
        <dbReference type="Proteomes" id="UP000319502"/>
    </source>
</evidence>
<dbReference type="Pfam" id="PF05137">
    <property type="entry name" value="PilN"/>
    <property type="match status" value="1"/>
</dbReference>
<evidence type="ECO:0000313" key="3">
    <source>
        <dbReference type="EMBL" id="TVO57602.1"/>
    </source>
</evidence>
<dbReference type="Proteomes" id="UP000319502">
    <property type="component" value="Unassembled WGS sequence"/>
</dbReference>
<dbReference type="AlphaFoldDB" id="A0A558EI61"/>
<feature type="transmembrane region" description="Helical" evidence="2">
    <location>
        <begin position="21"/>
        <end position="47"/>
    </location>
</feature>
<dbReference type="InterPro" id="IPR052534">
    <property type="entry name" value="Extracell_DNA_Util/SecSys_Comp"/>
</dbReference>
<sequence>MIRINLLPHREEKRRQRRQQFYLLAGAMVVLGALIGVLVSTIIGGVIEAQEDKNNFLKTEIAKLDKDIAEIKRLRSQIDSLLARKQVIESLQGHRAETVHLLNELVRQTPEGVFLRSIKQNGLKVTLIGYAQSNARVSTLMRNLDGSEYLGQPTLVEIKTATLKEMDDRRVSEFTLDISLERPKEEDKVAVAGGAVK</sequence>
<protein>
    <submittedName>
        <fullName evidence="3">PilN domain-containing protein</fullName>
    </submittedName>
</protein>
<dbReference type="EMBL" id="VMNK01000006">
    <property type="protein sequence ID" value="TVO57602.1"/>
    <property type="molecule type" value="Genomic_DNA"/>
</dbReference>
<reference evidence="5 6" key="1">
    <citation type="submission" date="2019-07" db="EMBL/GenBank/DDBJ databases">
        <title>The pathways for chlorine oxyanion respiration interact through the shared metabolite chlorate.</title>
        <authorList>
            <person name="Barnum T.P."/>
            <person name="Cheng Y."/>
            <person name="Hill K.A."/>
            <person name="Lucas L.N."/>
            <person name="Carlson H.K."/>
            <person name="Coates J.D."/>
        </authorList>
    </citation>
    <scope>NUCLEOTIDE SEQUENCE [LARGE SCALE GENOMIC DNA]</scope>
    <source>
        <strain evidence="4 5">SFB-1</strain>
        <strain evidence="3 6">SFB-3</strain>
    </source>
</reference>
<name>A0A558EI61_9RHOO</name>
<organism evidence="3 6">
    <name type="scientific">Denitromonas halophila</name>
    <dbReference type="NCBI Taxonomy" id="1629404"/>
    <lineage>
        <taxon>Bacteria</taxon>
        <taxon>Pseudomonadati</taxon>
        <taxon>Pseudomonadota</taxon>
        <taxon>Betaproteobacteria</taxon>
        <taxon>Rhodocyclales</taxon>
        <taxon>Zoogloeaceae</taxon>
        <taxon>Denitromonas</taxon>
    </lineage>
</organism>
<evidence type="ECO:0000313" key="4">
    <source>
        <dbReference type="EMBL" id="TVO77971.1"/>
    </source>
</evidence>
<dbReference type="RefSeq" id="WP_144175458.1">
    <property type="nucleotide sequence ID" value="NZ_VMNK01000006.1"/>
</dbReference>
<keyword evidence="2" id="KW-1133">Transmembrane helix</keyword>
<dbReference type="PANTHER" id="PTHR40278:SF2">
    <property type="entry name" value="TYPE IV PILUS INNER MEMBRANE COMPONENT PILN"/>
    <property type="match status" value="1"/>
</dbReference>
<keyword evidence="2" id="KW-0472">Membrane</keyword>
<dbReference type="EMBL" id="VMNI01000006">
    <property type="protein sequence ID" value="TVO77971.1"/>
    <property type="molecule type" value="Genomic_DNA"/>
</dbReference>